<feature type="region of interest" description="Disordered" evidence="1">
    <location>
        <begin position="1"/>
        <end position="27"/>
    </location>
</feature>
<evidence type="ECO:0000313" key="3">
    <source>
        <dbReference type="Proteomes" id="UP000198406"/>
    </source>
</evidence>
<accession>A0A1Z5K757</accession>
<evidence type="ECO:0000256" key="1">
    <source>
        <dbReference type="SAM" id="MobiDB-lite"/>
    </source>
</evidence>
<comment type="caution">
    <text evidence="2">The sequence shown here is derived from an EMBL/GenBank/DDBJ whole genome shotgun (WGS) entry which is preliminary data.</text>
</comment>
<name>A0A1Z5K757_FISSO</name>
<evidence type="ECO:0000313" key="2">
    <source>
        <dbReference type="EMBL" id="GAX22056.1"/>
    </source>
</evidence>
<dbReference type="EMBL" id="BDSP01000177">
    <property type="protein sequence ID" value="GAX22056.1"/>
    <property type="molecule type" value="Genomic_DNA"/>
</dbReference>
<proteinExistence type="predicted"/>
<dbReference type="Proteomes" id="UP000198406">
    <property type="component" value="Unassembled WGS sequence"/>
</dbReference>
<organism evidence="2 3">
    <name type="scientific">Fistulifera solaris</name>
    <name type="common">Oleaginous diatom</name>
    <dbReference type="NCBI Taxonomy" id="1519565"/>
    <lineage>
        <taxon>Eukaryota</taxon>
        <taxon>Sar</taxon>
        <taxon>Stramenopiles</taxon>
        <taxon>Ochrophyta</taxon>
        <taxon>Bacillariophyta</taxon>
        <taxon>Bacillariophyceae</taxon>
        <taxon>Bacillariophycidae</taxon>
        <taxon>Naviculales</taxon>
        <taxon>Naviculaceae</taxon>
        <taxon>Fistulifera</taxon>
    </lineage>
</organism>
<reference evidence="2 3" key="1">
    <citation type="journal article" date="2015" name="Plant Cell">
        <title>Oil accumulation by the oleaginous diatom Fistulifera solaris as revealed by the genome and transcriptome.</title>
        <authorList>
            <person name="Tanaka T."/>
            <person name="Maeda Y."/>
            <person name="Veluchamy A."/>
            <person name="Tanaka M."/>
            <person name="Abida H."/>
            <person name="Marechal E."/>
            <person name="Bowler C."/>
            <person name="Muto M."/>
            <person name="Sunaga Y."/>
            <person name="Tanaka M."/>
            <person name="Yoshino T."/>
            <person name="Taniguchi T."/>
            <person name="Fukuda Y."/>
            <person name="Nemoto M."/>
            <person name="Matsumoto M."/>
            <person name="Wong P.S."/>
            <person name="Aburatani S."/>
            <person name="Fujibuchi W."/>
        </authorList>
    </citation>
    <scope>NUCLEOTIDE SEQUENCE [LARGE SCALE GENOMIC DNA]</scope>
    <source>
        <strain evidence="2 3">JPCC DA0580</strain>
    </source>
</reference>
<gene>
    <name evidence="2" type="ORF">FisN_6Hh303</name>
</gene>
<protein>
    <submittedName>
        <fullName evidence="2">Uncharacterized protein</fullName>
    </submittedName>
</protein>
<keyword evidence="3" id="KW-1185">Reference proteome</keyword>
<dbReference type="InParanoid" id="A0A1Z5K757"/>
<sequence>MPNDKIKRRLDESEAEEPAEKKQQLEATQSLRELEERKMDDHLNRNNESMSQVMSVQALLNRGIGNAALAQINSQNQLTTGIRSNAALHILSQERARAALQHNLWASAPDLMYQNVMNASGANRAVPAEIPHPSGVSPIVSDYLLSDYNRRIGAAITNNTSRAVPLPVLPPAATSGLSQLQLEQVLSRASALNYQRNLDQALAIIRENETARRVRQLQLSQGTTGARPNLYSAVMWDNAQRQQSAPQNPICDPIQTAQRSLSLPTDASSLNPTVEALHRARAAASTLGNRQGFVGLPPSIAGNVRSTRRHDSSGVLLATDEDEKNLSEYQTLVRKQLEFFEASEEDVSLTTQGRKKVVYIGQVGIRCVHCAHRPANLRSRGSVYFPSKLSSVYQAAQNMAVSHLMDACDEIDESTRQQLSSLRSRKDTAAGGKAYWALSCAKVGVSETETGLRLGNPLR</sequence>
<dbReference type="AlphaFoldDB" id="A0A1Z5K757"/>